<dbReference type="EMBL" id="DSRU01000343">
    <property type="protein sequence ID" value="HFN00796.1"/>
    <property type="molecule type" value="Genomic_DNA"/>
</dbReference>
<evidence type="ECO:0008006" key="3">
    <source>
        <dbReference type="Google" id="ProtNLM"/>
    </source>
</evidence>
<accession>A0A7C3PIM5</accession>
<feature type="compositionally biased region" description="Polar residues" evidence="1">
    <location>
        <begin position="95"/>
        <end position="109"/>
    </location>
</feature>
<organism evidence="2">
    <name type="scientific">Oscillatoriales cyanobacterium SpSt-418</name>
    <dbReference type="NCBI Taxonomy" id="2282169"/>
    <lineage>
        <taxon>Bacteria</taxon>
        <taxon>Bacillati</taxon>
        <taxon>Cyanobacteriota</taxon>
        <taxon>Cyanophyceae</taxon>
        <taxon>Oscillatoriophycideae</taxon>
        <taxon>Oscillatoriales</taxon>
    </lineage>
</organism>
<reference evidence="2" key="1">
    <citation type="journal article" date="2020" name="mSystems">
        <title>Genome- and Community-Level Interaction Insights into Carbon Utilization and Element Cycling Functions of Hydrothermarchaeota in Hydrothermal Sediment.</title>
        <authorList>
            <person name="Zhou Z."/>
            <person name="Liu Y."/>
            <person name="Xu W."/>
            <person name="Pan J."/>
            <person name="Luo Z.H."/>
            <person name="Li M."/>
        </authorList>
    </citation>
    <scope>NUCLEOTIDE SEQUENCE [LARGE SCALE GENOMIC DNA]</scope>
    <source>
        <strain evidence="2">SpSt-418</strain>
    </source>
</reference>
<comment type="caution">
    <text evidence="2">The sequence shown here is derived from an EMBL/GenBank/DDBJ whole genome shotgun (WGS) entry which is preliminary data.</text>
</comment>
<evidence type="ECO:0000256" key="1">
    <source>
        <dbReference type="SAM" id="MobiDB-lite"/>
    </source>
</evidence>
<sequence>MRPRHRQGMIRPKISTMPRPQTEAATYLDIYKLVNEKKRLQQELGILEERRGRIHDRIEEITAEIANLEVTAHQLRDRDDAQASNPTPDTPRPSTPVTSDNFNTLYLEY</sequence>
<gene>
    <name evidence="2" type="ORF">ENR64_24190</name>
</gene>
<feature type="region of interest" description="Disordered" evidence="1">
    <location>
        <begin position="73"/>
        <end position="109"/>
    </location>
</feature>
<proteinExistence type="predicted"/>
<name>A0A7C3PIM5_9CYAN</name>
<evidence type="ECO:0000313" key="2">
    <source>
        <dbReference type="EMBL" id="HFN00796.1"/>
    </source>
</evidence>
<protein>
    <recommendedName>
        <fullName evidence="3">Gas vesicle protein</fullName>
    </recommendedName>
</protein>
<dbReference type="AlphaFoldDB" id="A0A7C3PIM5"/>